<gene>
    <name evidence="2" type="ORF">BCR44DRAFT_46677</name>
</gene>
<organism evidence="2 3">
    <name type="scientific">Catenaria anguillulae PL171</name>
    <dbReference type="NCBI Taxonomy" id="765915"/>
    <lineage>
        <taxon>Eukaryota</taxon>
        <taxon>Fungi</taxon>
        <taxon>Fungi incertae sedis</taxon>
        <taxon>Blastocladiomycota</taxon>
        <taxon>Blastocladiomycetes</taxon>
        <taxon>Blastocladiales</taxon>
        <taxon>Catenariaceae</taxon>
        <taxon>Catenaria</taxon>
    </lineage>
</organism>
<reference evidence="2 3" key="1">
    <citation type="submission" date="2016-07" db="EMBL/GenBank/DDBJ databases">
        <title>Pervasive Adenine N6-methylation of Active Genes in Fungi.</title>
        <authorList>
            <consortium name="DOE Joint Genome Institute"/>
            <person name="Mondo S.J."/>
            <person name="Dannebaum R.O."/>
            <person name="Kuo R.C."/>
            <person name="Labutti K."/>
            <person name="Haridas S."/>
            <person name="Kuo A."/>
            <person name="Salamov A."/>
            <person name="Ahrendt S.R."/>
            <person name="Lipzen A."/>
            <person name="Sullivan W."/>
            <person name="Andreopoulos W.B."/>
            <person name="Clum A."/>
            <person name="Lindquist E."/>
            <person name="Daum C."/>
            <person name="Ramamoorthy G.K."/>
            <person name="Gryganskyi A."/>
            <person name="Culley D."/>
            <person name="Magnuson J.K."/>
            <person name="James T.Y."/>
            <person name="O'Malley M.A."/>
            <person name="Stajich J.E."/>
            <person name="Spatafora J.W."/>
            <person name="Visel A."/>
            <person name="Grigoriev I.V."/>
        </authorList>
    </citation>
    <scope>NUCLEOTIDE SEQUENCE [LARGE SCALE GENOMIC DNA]</scope>
    <source>
        <strain evidence="2 3">PL171</strain>
    </source>
</reference>
<accession>A0A1Y2H5I6</accession>
<comment type="caution">
    <text evidence="2">The sequence shown here is derived from an EMBL/GenBank/DDBJ whole genome shotgun (WGS) entry which is preliminary data.</text>
</comment>
<keyword evidence="3" id="KW-1185">Reference proteome</keyword>
<proteinExistence type="predicted"/>
<feature type="compositionally biased region" description="Polar residues" evidence="1">
    <location>
        <begin position="29"/>
        <end position="44"/>
    </location>
</feature>
<evidence type="ECO:0000313" key="2">
    <source>
        <dbReference type="EMBL" id="ORZ29820.1"/>
    </source>
</evidence>
<protein>
    <submittedName>
        <fullName evidence="2">Uncharacterized protein</fullName>
    </submittedName>
</protein>
<name>A0A1Y2H5I6_9FUNG</name>
<dbReference type="Proteomes" id="UP000193411">
    <property type="component" value="Unassembled WGS sequence"/>
</dbReference>
<dbReference type="AlphaFoldDB" id="A0A1Y2H5I6"/>
<evidence type="ECO:0000256" key="1">
    <source>
        <dbReference type="SAM" id="MobiDB-lite"/>
    </source>
</evidence>
<sequence>MPTAYPLHRQEQQPSSAGRPTVWIELEKPSNQAFHHPSRSLQRSRSGHQHHQNGHATFQSLQQPTAFASCPSASANWSPQPPPVFASRASASANWSLPRQPAFELPLPPTVAPQMTCAPTSHAMVHGSGQRTIFAQATQVRSQGDKVQMKYVGQAGRFEEEDEEQLLWRLIDASERHDIEQEEESWSG</sequence>
<evidence type="ECO:0000313" key="3">
    <source>
        <dbReference type="Proteomes" id="UP000193411"/>
    </source>
</evidence>
<dbReference type="EMBL" id="MCFL01000125">
    <property type="protein sequence ID" value="ORZ29820.1"/>
    <property type="molecule type" value="Genomic_DNA"/>
</dbReference>
<feature type="region of interest" description="Disordered" evidence="1">
    <location>
        <begin position="1"/>
        <end position="56"/>
    </location>
</feature>